<dbReference type="SUPFAM" id="SSF75217">
    <property type="entry name" value="alpha/beta knot"/>
    <property type="match status" value="1"/>
</dbReference>
<dbReference type="FunFam" id="3.40.1280.10:FF:000001">
    <property type="entry name" value="tRNA (guanine-N(1)-)-methyltransferase"/>
    <property type="match status" value="1"/>
</dbReference>
<evidence type="ECO:0000256" key="15">
    <source>
        <dbReference type="HAMAP-Rule" id="MF_00605"/>
    </source>
</evidence>
<evidence type="ECO:0000259" key="19">
    <source>
        <dbReference type="Pfam" id="PF01746"/>
    </source>
</evidence>
<accession>A0A5S4YPF8</accession>
<organism evidence="20 21">
    <name type="scientific">Bradyrhizobium hipponense</name>
    <dbReference type="NCBI Taxonomy" id="2605638"/>
    <lineage>
        <taxon>Bacteria</taxon>
        <taxon>Pseudomonadati</taxon>
        <taxon>Pseudomonadota</taxon>
        <taxon>Alphaproteobacteria</taxon>
        <taxon>Hyphomicrobiales</taxon>
        <taxon>Nitrobacteraceae</taxon>
        <taxon>Bradyrhizobium</taxon>
    </lineage>
</organism>
<evidence type="ECO:0000256" key="2">
    <source>
        <dbReference type="ARBA" id="ARBA00004496"/>
    </source>
</evidence>
<evidence type="ECO:0000256" key="5">
    <source>
        <dbReference type="ARBA" id="ARBA00012807"/>
    </source>
</evidence>
<comment type="caution">
    <text evidence="20">The sequence shown here is derived from an EMBL/GenBank/DDBJ whole genome shotgun (WGS) entry which is preliminary data.</text>
</comment>
<protein>
    <recommendedName>
        <fullName evidence="6 15">tRNA (guanine-N(1)-)-methyltransferase</fullName>
        <ecNumber evidence="5 15">2.1.1.228</ecNumber>
    </recommendedName>
    <alternativeName>
        <fullName evidence="12 15">M1G-methyltransferase</fullName>
    </alternativeName>
    <alternativeName>
        <fullName evidence="13 15">tRNA [GM37] methyltransferase</fullName>
    </alternativeName>
</protein>
<dbReference type="PIRSF" id="PIRSF000386">
    <property type="entry name" value="tRNA_mtase"/>
    <property type="match status" value="1"/>
</dbReference>
<gene>
    <name evidence="15 20" type="primary">trmD</name>
    <name evidence="20" type="ORF">FXV83_34155</name>
</gene>
<dbReference type="RefSeq" id="WP_148743947.1">
    <property type="nucleotide sequence ID" value="NZ_VSTH01000142.1"/>
</dbReference>
<proteinExistence type="inferred from homology"/>
<dbReference type="EMBL" id="VSTH01000142">
    <property type="protein sequence ID" value="TYO62219.1"/>
    <property type="molecule type" value="Genomic_DNA"/>
</dbReference>
<dbReference type="InterPro" id="IPR029026">
    <property type="entry name" value="tRNA_m1G_MTases_N"/>
</dbReference>
<comment type="subcellular location">
    <subcellularLocation>
        <location evidence="2 15 17">Cytoplasm</location>
    </subcellularLocation>
</comment>
<dbReference type="CDD" id="cd18080">
    <property type="entry name" value="TrmD-like"/>
    <property type="match status" value="1"/>
</dbReference>
<evidence type="ECO:0000256" key="8">
    <source>
        <dbReference type="ARBA" id="ARBA00022603"/>
    </source>
</evidence>
<dbReference type="PANTHER" id="PTHR46417">
    <property type="entry name" value="TRNA (GUANINE-N(1)-)-METHYLTRANSFERASE"/>
    <property type="match status" value="1"/>
</dbReference>
<evidence type="ECO:0000256" key="12">
    <source>
        <dbReference type="ARBA" id="ARBA00029736"/>
    </source>
</evidence>
<dbReference type="GO" id="GO:0002939">
    <property type="term" value="P:tRNA N1-guanine methylation"/>
    <property type="evidence" value="ECO:0007669"/>
    <property type="project" value="TreeGrafter"/>
</dbReference>
<comment type="catalytic activity">
    <reaction evidence="14 15 17">
        <text>guanosine(37) in tRNA + S-adenosyl-L-methionine = N(1)-methylguanosine(37) in tRNA + S-adenosyl-L-homocysteine + H(+)</text>
        <dbReference type="Rhea" id="RHEA:36899"/>
        <dbReference type="Rhea" id="RHEA-COMP:10145"/>
        <dbReference type="Rhea" id="RHEA-COMP:10147"/>
        <dbReference type="ChEBI" id="CHEBI:15378"/>
        <dbReference type="ChEBI" id="CHEBI:57856"/>
        <dbReference type="ChEBI" id="CHEBI:59789"/>
        <dbReference type="ChEBI" id="CHEBI:73542"/>
        <dbReference type="ChEBI" id="CHEBI:74269"/>
        <dbReference type="EC" id="2.1.1.228"/>
    </reaction>
</comment>
<feature type="compositionally biased region" description="Polar residues" evidence="18">
    <location>
        <begin position="235"/>
        <end position="251"/>
    </location>
</feature>
<evidence type="ECO:0000256" key="16">
    <source>
        <dbReference type="PIRSR" id="PIRSR000386-1"/>
    </source>
</evidence>
<feature type="domain" description="tRNA methyltransferase TRMD/TRM10-type" evidence="19">
    <location>
        <begin position="9"/>
        <end position="232"/>
    </location>
</feature>
<dbReference type="NCBIfam" id="NF000648">
    <property type="entry name" value="PRK00026.1"/>
    <property type="match status" value="1"/>
</dbReference>
<evidence type="ECO:0000256" key="11">
    <source>
        <dbReference type="ARBA" id="ARBA00022694"/>
    </source>
</evidence>
<evidence type="ECO:0000256" key="7">
    <source>
        <dbReference type="ARBA" id="ARBA00022490"/>
    </source>
</evidence>
<keyword evidence="9 15" id="KW-0808">Transferase</keyword>
<dbReference type="GO" id="GO:0005829">
    <property type="term" value="C:cytosol"/>
    <property type="evidence" value="ECO:0007669"/>
    <property type="project" value="TreeGrafter"/>
</dbReference>
<dbReference type="EC" id="2.1.1.228" evidence="5 15"/>
<keyword evidence="10 15" id="KW-0949">S-adenosyl-L-methionine</keyword>
<keyword evidence="8 15" id="KW-0489">Methyltransferase</keyword>
<feature type="binding site" evidence="15 16">
    <location>
        <position position="121"/>
    </location>
    <ligand>
        <name>S-adenosyl-L-methionine</name>
        <dbReference type="ChEBI" id="CHEBI:59789"/>
    </ligand>
</feature>
<dbReference type="PANTHER" id="PTHR46417:SF1">
    <property type="entry name" value="TRNA (GUANINE-N(1)-)-METHYLTRANSFERASE"/>
    <property type="match status" value="1"/>
</dbReference>
<evidence type="ECO:0000256" key="6">
    <source>
        <dbReference type="ARBA" id="ARBA00014679"/>
    </source>
</evidence>
<feature type="binding site" evidence="15 16">
    <location>
        <begin position="141"/>
        <end position="146"/>
    </location>
    <ligand>
        <name>S-adenosyl-L-methionine</name>
        <dbReference type="ChEBI" id="CHEBI:59789"/>
    </ligand>
</feature>
<dbReference type="InterPro" id="IPR023148">
    <property type="entry name" value="tRNA_m1G_MeTrfase_C_sf"/>
</dbReference>
<evidence type="ECO:0000256" key="1">
    <source>
        <dbReference type="ARBA" id="ARBA00002634"/>
    </source>
</evidence>
<comment type="function">
    <text evidence="1 15 17">Specifically methylates guanosine-37 in various tRNAs.</text>
</comment>
<dbReference type="GO" id="GO:0052906">
    <property type="term" value="F:tRNA (guanine(37)-N1)-methyltransferase activity"/>
    <property type="evidence" value="ECO:0007669"/>
    <property type="project" value="UniProtKB-UniRule"/>
</dbReference>
<dbReference type="Pfam" id="PF01746">
    <property type="entry name" value="tRNA_m1G_MT"/>
    <property type="match status" value="1"/>
</dbReference>
<dbReference type="Gene3D" id="1.10.1270.20">
    <property type="entry name" value="tRNA(m1g37)methyltransferase, domain 2"/>
    <property type="match status" value="1"/>
</dbReference>
<evidence type="ECO:0000313" key="20">
    <source>
        <dbReference type="EMBL" id="TYO62219.1"/>
    </source>
</evidence>
<name>A0A5S4YPF8_9BRAD</name>
<evidence type="ECO:0000256" key="3">
    <source>
        <dbReference type="ARBA" id="ARBA00007630"/>
    </source>
</evidence>
<dbReference type="Proteomes" id="UP000324797">
    <property type="component" value="Unassembled WGS sequence"/>
</dbReference>
<evidence type="ECO:0000256" key="4">
    <source>
        <dbReference type="ARBA" id="ARBA00011738"/>
    </source>
</evidence>
<dbReference type="HAMAP" id="MF_00605">
    <property type="entry name" value="TrmD"/>
    <property type="match status" value="1"/>
</dbReference>
<dbReference type="NCBIfam" id="TIGR00088">
    <property type="entry name" value="trmD"/>
    <property type="match status" value="1"/>
</dbReference>
<keyword evidence="11 15" id="KW-0819">tRNA processing</keyword>
<dbReference type="InterPro" id="IPR016009">
    <property type="entry name" value="tRNA_MeTrfase_TRMD/TRM10"/>
</dbReference>
<evidence type="ECO:0000256" key="10">
    <source>
        <dbReference type="ARBA" id="ARBA00022691"/>
    </source>
</evidence>
<keyword evidence="21" id="KW-1185">Reference proteome</keyword>
<reference evidence="20 21" key="1">
    <citation type="submission" date="2019-08" db="EMBL/GenBank/DDBJ databases">
        <title>Bradyrhizobium hipponensis sp. nov., a rhizobium isolated from a Lupinus angustifolius root nodule in Tunisia.</title>
        <authorList>
            <person name="Off K."/>
            <person name="Rejili M."/>
            <person name="Mars M."/>
            <person name="Brachmann A."/>
            <person name="Marin M."/>
        </authorList>
    </citation>
    <scope>NUCLEOTIDE SEQUENCE [LARGE SCALE GENOMIC DNA]</scope>
    <source>
        <strain evidence="21">aSej3</strain>
    </source>
</reference>
<comment type="subunit">
    <text evidence="4 15 17">Homodimer.</text>
</comment>
<evidence type="ECO:0000256" key="13">
    <source>
        <dbReference type="ARBA" id="ARBA00033392"/>
    </source>
</evidence>
<evidence type="ECO:0000256" key="14">
    <source>
        <dbReference type="ARBA" id="ARBA00047783"/>
    </source>
</evidence>
<dbReference type="InterPro" id="IPR002649">
    <property type="entry name" value="tRNA_m1G_MeTrfase_TrmD"/>
</dbReference>
<evidence type="ECO:0000256" key="9">
    <source>
        <dbReference type="ARBA" id="ARBA00022679"/>
    </source>
</evidence>
<dbReference type="AlphaFoldDB" id="A0A5S4YPF8"/>
<feature type="region of interest" description="Disordered" evidence="18">
    <location>
        <begin position="223"/>
        <end position="251"/>
    </location>
</feature>
<dbReference type="InterPro" id="IPR029028">
    <property type="entry name" value="Alpha/beta_knot_MTases"/>
</dbReference>
<evidence type="ECO:0000256" key="17">
    <source>
        <dbReference type="RuleBase" id="RU003464"/>
    </source>
</evidence>
<sequence length="251" mass="26804">MTNPSPWRATVLTLFPEMFPGPLGVSLAGRGLASGLWELEARDIRASATDRHRSVDDTPAGGGPGMVLRADVLAAAIDAAEIGQDLSKRRPRLLMSPRGRPLTQARVVELAQAPGPLIVCGRFEGVDQRVIDQRGLEEVSIGDYVLSGGEIAAMALIDACVRLLPGVMGKEASGTEESFSEGLLEYPQYTRPQLFEGVPIPQILTSGDHAKVAAWRRAESEALTAARRPDLRTKAPNQTSGQKTPKSTTDG</sequence>
<evidence type="ECO:0000256" key="18">
    <source>
        <dbReference type="SAM" id="MobiDB-lite"/>
    </source>
</evidence>
<comment type="similarity">
    <text evidence="3 15 17">Belongs to the RNA methyltransferase TrmD family.</text>
</comment>
<keyword evidence="7 15" id="KW-0963">Cytoplasm</keyword>
<evidence type="ECO:0000313" key="21">
    <source>
        <dbReference type="Proteomes" id="UP000324797"/>
    </source>
</evidence>
<dbReference type="Gene3D" id="3.40.1280.10">
    <property type="match status" value="1"/>
</dbReference>